<dbReference type="Pfam" id="PF24085">
    <property type="entry name" value="DUF7370"/>
    <property type="match status" value="1"/>
</dbReference>
<protein>
    <submittedName>
        <fullName evidence="1">Uncharacterized protein</fullName>
    </submittedName>
</protein>
<accession>A0A6J5NIW3</accession>
<gene>
    <name evidence="1" type="ORF">UFOVP726_2</name>
</gene>
<dbReference type="InterPro" id="IPR055794">
    <property type="entry name" value="DUF7370"/>
</dbReference>
<proteinExistence type="predicted"/>
<dbReference type="EMBL" id="LR796695">
    <property type="protein sequence ID" value="CAB4159760.1"/>
    <property type="molecule type" value="Genomic_DNA"/>
</dbReference>
<evidence type="ECO:0000313" key="1">
    <source>
        <dbReference type="EMBL" id="CAB4159760.1"/>
    </source>
</evidence>
<reference evidence="1" key="1">
    <citation type="submission" date="2020-04" db="EMBL/GenBank/DDBJ databases">
        <authorList>
            <person name="Chiriac C."/>
            <person name="Salcher M."/>
            <person name="Ghai R."/>
            <person name="Kavagutti S V."/>
        </authorList>
    </citation>
    <scope>NUCLEOTIDE SEQUENCE</scope>
</reference>
<sequence length="121" mass="12180">MISLAQATAYLDEALGITVPSFVVQAAIDDVALLEAAMVTAGYTSATIVRIQAMAVAIVAGADSARRIQSQGAPSGASRSFKNADDAITALRRTLSGLDTAGITAGVVGPDPSTSTLLMVV</sequence>
<name>A0A6J5NIW3_9CAUD</name>
<organism evidence="1">
    <name type="scientific">uncultured Caudovirales phage</name>
    <dbReference type="NCBI Taxonomy" id="2100421"/>
    <lineage>
        <taxon>Viruses</taxon>
        <taxon>Duplodnaviria</taxon>
        <taxon>Heunggongvirae</taxon>
        <taxon>Uroviricota</taxon>
        <taxon>Caudoviricetes</taxon>
        <taxon>Peduoviridae</taxon>
        <taxon>Maltschvirus</taxon>
        <taxon>Maltschvirus maltsch</taxon>
    </lineage>
</organism>